<dbReference type="PANTHER" id="PTHR45527:SF14">
    <property type="entry name" value="PLIPASTATIN SYNTHASE SUBUNIT B"/>
    <property type="match status" value="1"/>
</dbReference>
<accession>A0ABS1X6V2</accession>
<dbReference type="InterPro" id="IPR009081">
    <property type="entry name" value="PP-bd_ACP"/>
</dbReference>
<dbReference type="SUPFAM" id="SSF56801">
    <property type="entry name" value="Acetyl-CoA synthetase-like"/>
    <property type="match status" value="1"/>
</dbReference>
<protein>
    <submittedName>
        <fullName evidence="2">Non-ribosomal peptide synthetase</fullName>
    </submittedName>
</protein>
<comment type="caution">
    <text evidence="2">The sequence shown here is derived from an EMBL/GenBank/DDBJ whole genome shotgun (WGS) entry which is preliminary data.</text>
</comment>
<dbReference type="Gene3D" id="2.30.38.10">
    <property type="entry name" value="Luciferase, Domain 3"/>
    <property type="match status" value="1"/>
</dbReference>
<name>A0ABS1X6V2_9GAMM</name>
<dbReference type="PROSITE" id="PS50075">
    <property type="entry name" value="CARRIER"/>
    <property type="match status" value="1"/>
</dbReference>
<evidence type="ECO:0000259" key="1">
    <source>
        <dbReference type="PROSITE" id="PS50075"/>
    </source>
</evidence>
<gene>
    <name evidence="2" type="ORF">JM946_29875</name>
</gene>
<dbReference type="Proteomes" id="UP000661077">
    <property type="component" value="Unassembled WGS sequence"/>
</dbReference>
<evidence type="ECO:0000313" key="3">
    <source>
        <dbReference type="Proteomes" id="UP000661077"/>
    </source>
</evidence>
<dbReference type="Gene3D" id="3.30.300.30">
    <property type="match status" value="1"/>
</dbReference>
<proteinExistence type="predicted"/>
<keyword evidence="3" id="KW-1185">Reference proteome</keyword>
<dbReference type="PANTHER" id="PTHR45527">
    <property type="entry name" value="NONRIBOSOMAL PEPTIDE SYNTHETASE"/>
    <property type="match status" value="1"/>
</dbReference>
<feature type="non-terminal residue" evidence="2">
    <location>
        <position position="218"/>
    </location>
</feature>
<dbReference type="EMBL" id="JAEVLS010000031">
    <property type="protein sequence ID" value="MBM0108954.1"/>
    <property type="molecule type" value="Genomic_DNA"/>
</dbReference>
<dbReference type="RefSeq" id="WP_203171122.1">
    <property type="nucleotide sequence ID" value="NZ_JAEVLS010000031.1"/>
</dbReference>
<dbReference type="InterPro" id="IPR036736">
    <property type="entry name" value="ACP-like_sf"/>
</dbReference>
<dbReference type="Pfam" id="PF13193">
    <property type="entry name" value="AMP-binding_C"/>
    <property type="match status" value="1"/>
</dbReference>
<feature type="domain" description="Carrier" evidence="1">
    <location>
        <begin position="182"/>
        <end position="218"/>
    </location>
</feature>
<dbReference type="InterPro" id="IPR025110">
    <property type="entry name" value="AMP-bd_C"/>
</dbReference>
<organism evidence="2 3">
    <name type="scientific">Steroidobacter gossypii</name>
    <dbReference type="NCBI Taxonomy" id="2805490"/>
    <lineage>
        <taxon>Bacteria</taxon>
        <taxon>Pseudomonadati</taxon>
        <taxon>Pseudomonadota</taxon>
        <taxon>Gammaproteobacteria</taxon>
        <taxon>Steroidobacterales</taxon>
        <taxon>Steroidobacteraceae</taxon>
        <taxon>Steroidobacter</taxon>
    </lineage>
</organism>
<feature type="non-terminal residue" evidence="2">
    <location>
        <position position="1"/>
    </location>
</feature>
<dbReference type="InterPro" id="IPR045851">
    <property type="entry name" value="AMP-bd_C_sf"/>
</dbReference>
<evidence type="ECO:0000313" key="2">
    <source>
        <dbReference type="EMBL" id="MBM0108954.1"/>
    </source>
</evidence>
<dbReference type="Gene3D" id="1.10.1200.10">
    <property type="entry name" value="ACP-like"/>
    <property type="match status" value="1"/>
</dbReference>
<reference evidence="2 3" key="1">
    <citation type="journal article" date="2021" name="Int. J. Syst. Evol. Microbiol.">
        <title>Steroidobacter gossypii sp. nov., isolated from soil of cotton cropping field.</title>
        <authorList>
            <person name="Huang R."/>
            <person name="Yang S."/>
            <person name="Zhen C."/>
            <person name="Liu W."/>
        </authorList>
    </citation>
    <scope>NUCLEOTIDE SEQUENCE [LARGE SCALE GENOMIC DNA]</scope>
    <source>
        <strain evidence="2 3">S1-65</strain>
    </source>
</reference>
<sequence length="218" mass="24027">DRHLQPVPIGVSGELYIGGAGVARGYLNRASLTAERFVRDPFSADAQARMYKTGDLGRWRADGSIEYLGRNDHQVKIRGFRIELGEIEAQLANQASVKDAVVIAREDAPGEKRLVGYVTSRGAQPPSVEELRAHLKAVLPEYMVPSAFVVLSSLPLTPNGKLDRRALPAPELDAYVSREYEAPQGEVEEVLAGIWQELLHVERVGRQDNFFELGGHSL</sequence>